<feature type="region of interest" description="Disordered" evidence="2">
    <location>
        <begin position="371"/>
        <end position="403"/>
    </location>
</feature>
<dbReference type="OrthoDB" id="5857768at2759"/>
<organism evidence="6">
    <name type="scientific">Angiostrongylus costaricensis</name>
    <name type="common">Nematode worm</name>
    <dbReference type="NCBI Taxonomy" id="334426"/>
    <lineage>
        <taxon>Eukaryota</taxon>
        <taxon>Metazoa</taxon>
        <taxon>Ecdysozoa</taxon>
        <taxon>Nematoda</taxon>
        <taxon>Chromadorea</taxon>
        <taxon>Rhabditida</taxon>
        <taxon>Rhabditina</taxon>
        <taxon>Rhabditomorpha</taxon>
        <taxon>Strongyloidea</taxon>
        <taxon>Metastrongylidae</taxon>
        <taxon>Angiostrongylus</taxon>
    </lineage>
</organism>
<evidence type="ECO:0000256" key="1">
    <source>
        <dbReference type="SAM" id="Coils"/>
    </source>
</evidence>
<dbReference type="AlphaFoldDB" id="A0A158PDF3"/>
<keyword evidence="5" id="KW-1185">Reference proteome</keyword>
<evidence type="ECO:0000256" key="3">
    <source>
        <dbReference type="SAM" id="Phobius"/>
    </source>
</evidence>
<sequence>MPDHPRRPPPGRSFPFLRKGDGQKTKISNYTILKMCMVENGKLKTLYPQLRNQMALEQVLIEVGSTLLFRERFEQMMMDLSESVEVQHTMMNYSLTPPTVGSTSPMLASTPQPRAEWQLPQQSQHVPALETSILGDITNAGSVDSGNLIANSRAPHPVPGHDIRPLRQRGYTDVEKKLVEQLRNAIAHLDLADMEQQKKAKEVLLLVIFIFIGLYLWLEEAYLQFRDHVREFEEQKDLEKERVQRIRRQLERERKTINKTGGERDKVVAEQIEDLMKAITQKDRQISSLRLRLRKAEELSQTKEKELEENNKKVDRLERTVNTLQRQLAQVRGNYAKQTHEMAAELQAARAHNLRRKGSIGLLPTVNDQTVHGKSVDTVDPQVSEQQRSTQERPKSVSWADKPVPAHVLPNTTSYTSGSSQMKFMEQGVGYFGLCRLFKNEIGDWTKVTTTDCGCDFYEYSNSDVRWISCDRTVEVNYFGIVGATIVTLIKGCSIRYFNNGQIELFRLSGEISRFDPVTKRRTETMIHSDGSKYVEIFDSTGCFVRIEGTNRTSHNFGERSSYRGHPSDRHVYNHSNSEPEWIEPEYNARRCPDGSLKIKFSNVMVCCLGVEDVGYVKHTTRLENGSERKRMCVEWGHVARARQRQIEARKCQELVALNATIADFAPQINPADEWLLMAALDRKLAERNLKQGPPLLFIVENQQVVLACSPQKVARFLRSLTGGAIDGPRSVHGLTSFYTTAGLKARWCGKAVAVNSSAFASTYSLRQKHPFIQVETDAKKINVHNCEIWELPLKAGSVQFHLCLIRPRFLGDILKLKTQMLGQDLKDILNELLKTKSQHCKLLLPVFSLKCEENLEHTWMKHGTGNMGEDAVLPPFDAIWNVTKLSISLEGVNTLDLKLAPNPLLPPSYRSYYTSEDLWQPHPAPGTSIDSSFLFVITQRGSIPLLAGCYAGHPPPSNAAFTLLAPNRIRSKPPPKIDPRPSVKLTKKQKKALKVRRQRAAKIKMRAERPRNKTLKKKKETDDRLVVGVTNPVPLSK</sequence>
<evidence type="ECO:0000313" key="6">
    <source>
        <dbReference type="WBParaSite" id="ACOC_0000061101-mRNA-1"/>
    </source>
</evidence>
<dbReference type="Proteomes" id="UP000267027">
    <property type="component" value="Unassembled WGS sequence"/>
</dbReference>
<dbReference type="EMBL" id="UYYA01000066">
    <property type="protein sequence ID" value="VDM52197.1"/>
    <property type="molecule type" value="Genomic_DNA"/>
</dbReference>
<protein>
    <submittedName>
        <fullName evidence="6">Guanine nucleotide-binding protein subunit beta-like protein</fullName>
    </submittedName>
</protein>
<reference evidence="4 5" key="2">
    <citation type="submission" date="2018-11" db="EMBL/GenBank/DDBJ databases">
        <authorList>
            <consortium name="Pathogen Informatics"/>
        </authorList>
    </citation>
    <scope>NUCLEOTIDE SEQUENCE [LARGE SCALE GENOMIC DNA]</scope>
    <source>
        <strain evidence="4 5">Costa Rica</strain>
    </source>
</reference>
<evidence type="ECO:0000313" key="4">
    <source>
        <dbReference type="EMBL" id="VDM52197.1"/>
    </source>
</evidence>
<evidence type="ECO:0000313" key="5">
    <source>
        <dbReference type="Proteomes" id="UP000267027"/>
    </source>
</evidence>
<dbReference type="WBParaSite" id="ACOC_0000061101-mRNA-1">
    <property type="protein sequence ID" value="ACOC_0000061101-mRNA-1"/>
    <property type="gene ID" value="ACOC_0000061101"/>
</dbReference>
<accession>A0A158PDF3</accession>
<keyword evidence="3" id="KW-0812">Transmembrane</keyword>
<feature type="coiled-coil region" evidence="1">
    <location>
        <begin position="229"/>
        <end position="341"/>
    </location>
</feature>
<feature type="region of interest" description="Disordered" evidence="2">
    <location>
        <begin position="1001"/>
        <end position="1024"/>
    </location>
</feature>
<evidence type="ECO:0000256" key="2">
    <source>
        <dbReference type="SAM" id="MobiDB-lite"/>
    </source>
</evidence>
<keyword evidence="3" id="KW-0472">Membrane</keyword>
<reference evidence="6" key="1">
    <citation type="submission" date="2016-04" db="UniProtKB">
        <authorList>
            <consortium name="WormBaseParasite"/>
        </authorList>
    </citation>
    <scope>IDENTIFICATION</scope>
</reference>
<proteinExistence type="predicted"/>
<name>A0A158PDF3_ANGCS</name>
<gene>
    <name evidence="4" type="ORF">ACOC_LOCUS612</name>
</gene>
<keyword evidence="3" id="KW-1133">Transmembrane helix</keyword>
<feature type="region of interest" description="Disordered" evidence="2">
    <location>
        <begin position="1"/>
        <end position="22"/>
    </location>
</feature>
<feature type="transmembrane region" description="Helical" evidence="3">
    <location>
        <begin position="203"/>
        <end position="218"/>
    </location>
</feature>
<keyword evidence="1" id="KW-0175">Coiled coil</keyword>
<dbReference type="STRING" id="334426.A0A158PDF3"/>